<dbReference type="PANTHER" id="PTHR43796:SF2">
    <property type="entry name" value="CARBOXYNORSPERMIDINE SYNTHASE"/>
    <property type="match status" value="1"/>
</dbReference>
<evidence type="ECO:0000259" key="1">
    <source>
        <dbReference type="Pfam" id="PF03435"/>
    </source>
</evidence>
<comment type="caution">
    <text evidence="2">The sequence shown here is derived from an EMBL/GenBank/DDBJ whole genome shotgun (WGS) entry which is preliminary data.</text>
</comment>
<gene>
    <name evidence="2" type="ORF">CRD36_08025</name>
</gene>
<accession>A0A2G4YSY3</accession>
<name>A0A2G4YSY3_9PROT</name>
<dbReference type="PANTHER" id="PTHR43796">
    <property type="entry name" value="CARBOXYNORSPERMIDINE SYNTHASE"/>
    <property type="match status" value="1"/>
</dbReference>
<dbReference type="EMBL" id="PDEM01000016">
    <property type="protein sequence ID" value="PHZ85434.1"/>
    <property type="molecule type" value="Genomic_DNA"/>
</dbReference>
<dbReference type="OrthoDB" id="528778at2"/>
<dbReference type="Gene3D" id="3.40.50.720">
    <property type="entry name" value="NAD(P)-binding Rossmann-like Domain"/>
    <property type="match status" value="1"/>
</dbReference>
<dbReference type="Proteomes" id="UP000229730">
    <property type="component" value="Unassembled WGS sequence"/>
</dbReference>
<protein>
    <submittedName>
        <fullName evidence="2">Potassium transporter</fullName>
    </submittedName>
</protein>
<evidence type="ECO:0000313" key="2">
    <source>
        <dbReference type="EMBL" id="PHZ85434.1"/>
    </source>
</evidence>
<reference evidence="2 3" key="1">
    <citation type="submission" date="2017-10" db="EMBL/GenBank/DDBJ databases">
        <title>Frigbacter circumglobatus gen. nov. sp. nov., isolated from sediment cultured in situ.</title>
        <authorList>
            <person name="Zhao Z."/>
        </authorList>
    </citation>
    <scope>NUCLEOTIDE SEQUENCE [LARGE SCALE GENOMIC DNA]</scope>
    <source>
        <strain evidence="2 3">ZYL</strain>
    </source>
</reference>
<sequence>MKRVLIIGGYGNFGWFIAKSLAQEKNIRVIIAGRSLEKAKRLAATIDAVNDVEVCYTDINQKFSEALSSIAPHIVIHTSGPFQSQGYDVANICIDQGIHYIDLADGRDFVAGIGELDGQAKKNDVLVVSGASSVPCLTAALVDYYKGEFSILEVLDYGITTAQKTARGLATTEAILGYVGKPIKTLIEGEWCHVFGWQGLRARKYRMLGRRFLAYCDVPDLALFPKRYPGLKTIRFYAGLEISFIHLTLWMLSGMVRIGGIRNLEKVAPLMLRISHLFDFLGTDTSAFHMTLSGKGRAGAAKSITFELTARSGDGPYIPTMPAILMAKKLANDDVKVRGAFPCVGFITRDEYLGALEGLDISWYST</sequence>
<dbReference type="InParanoid" id="A0A2G4YSY3"/>
<dbReference type="InterPro" id="IPR036291">
    <property type="entry name" value="NAD(P)-bd_dom_sf"/>
</dbReference>
<proteinExistence type="predicted"/>
<keyword evidence="3" id="KW-1185">Reference proteome</keyword>
<evidence type="ECO:0000313" key="3">
    <source>
        <dbReference type="Proteomes" id="UP000229730"/>
    </source>
</evidence>
<dbReference type="Pfam" id="PF03435">
    <property type="entry name" value="Sacchrp_dh_NADP"/>
    <property type="match status" value="1"/>
</dbReference>
<dbReference type="InterPro" id="IPR005097">
    <property type="entry name" value="Sacchrp_dh_NADP-bd"/>
</dbReference>
<dbReference type="AlphaFoldDB" id="A0A2G4YSY3"/>
<feature type="domain" description="Saccharopine dehydrogenase NADP binding" evidence="1">
    <location>
        <begin position="4"/>
        <end position="104"/>
    </location>
</feature>
<dbReference type="SUPFAM" id="SSF51735">
    <property type="entry name" value="NAD(P)-binding Rossmann-fold domains"/>
    <property type="match status" value="1"/>
</dbReference>
<organism evidence="2 3">
    <name type="scientific">Paremcibacter congregatus</name>
    <dbReference type="NCBI Taxonomy" id="2043170"/>
    <lineage>
        <taxon>Bacteria</taxon>
        <taxon>Pseudomonadati</taxon>
        <taxon>Pseudomonadota</taxon>
        <taxon>Alphaproteobacteria</taxon>
        <taxon>Emcibacterales</taxon>
        <taxon>Emcibacteraceae</taxon>
        <taxon>Paremcibacter</taxon>
    </lineage>
</organism>